<dbReference type="InterPro" id="IPR043876">
    <property type="entry name" value="DUF5856"/>
</dbReference>
<accession>A0A6J5LIV9</accession>
<organism evidence="1">
    <name type="scientific">uncultured Caudovirales phage</name>
    <dbReference type="NCBI Taxonomy" id="2100421"/>
    <lineage>
        <taxon>Viruses</taxon>
        <taxon>Duplodnaviria</taxon>
        <taxon>Heunggongvirae</taxon>
        <taxon>Uroviricota</taxon>
        <taxon>Caudoviricetes</taxon>
        <taxon>Peduoviridae</taxon>
        <taxon>Maltschvirus</taxon>
        <taxon>Maltschvirus maltsch</taxon>
    </lineage>
</organism>
<gene>
    <name evidence="1" type="ORF">UFOVP272_19</name>
</gene>
<reference evidence="1" key="1">
    <citation type="submission" date="2020-04" db="EMBL/GenBank/DDBJ databases">
        <authorList>
            <person name="Chiriac C."/>
            <person name="Salcher M."/>
            <person name="Ghai R."/>
            <person name="Kavagutti S V."/>
        </authorList>
    </citation>
    <scope>NUCLEOTIDE SEQUENCE</scope>
</reference>
<evidence type="ECO:0000313" key="1">
    <source>
        <dbReference type="EMBL" id="CAB4134101.1"/>
    </source>
</evidence>
<dbReference type="Pfam" id="PF19174">
    <property type="entry name" value="DUF5856"/>
    <property type="match status" value="1"/>
</dbReference>
<protein>
    <submittedName>
        <fullName evidence="1">Uncharacterized protein</fullName>
    </submittedName>
</protein>
<sequence length="139" mass="16029">MGNGLLTFPFPNWYSAEMDKNAEVAEFVATLFHSGTITHFQHLQTREYATHKALGKFYPKIVDLADSLAESYQGRYNTRMQKFPDELHQPKETPTDYLTQLKSFVQEARVEIPQDTELQNIVDEIADLINSTLYLLTLK</sequence>
<dbReference type="EMBL" id="LR796279">
    <property type="protein sequence ID" value="CAB4134101.1"/>
    <property type="molecule type" value="Genomic_DNA"/>
</dbReference>
<name>A0A6J5LIV9_9CAUD</name>
<proteinExistence type="predicted"/>